<sequence length="199" mass="21836">MKLDAVHYLQAVYRKMVDSASRPGHISDLRKEAGLAGTITGCSPSLLVMALTLLDQEVTFSVISNQADKVSKLINQLTYAKQTETAYADYIFILGDASRGALAEAIEKAKPGTLKNPHGSGTIIAEVDSVISGDPLFLTGPGIEETETVFMNVRDSWVEARRDKNREFPLGVDLMFIDQHHQLLYLPRTTQITESQVVA</sequence>
<dbReference type="InterPro" id="IPR008772">
    <property type="entry name" value="Phosphonate_metab_PhnH"/>
</dbReference>
<dbReference type="Pfam" id="PF05845">
    <property type="entry name" value="PhnH"/>
    <property type="match status" value="1"/>
</dbReference>
<dbReference type="EMBL" id="LAYY01000027">
    <property type="protein sequence ID" value="KKK36573.1"/>
    <property type="molecule type" value="Genomic_DNA"/>
</dbReference>
<dbReference type="PATRIC" id="fig|1408103.3.peg.4104"/>
<reference evidence="1 2" key="1">
    <citation type="submission" date="2015-04" db="EMBL/GenBank/DDBJ databases">
        <title>Taxonomic description and genome sequence of Bacillus campisalis sp. nov., a novel member of the genus Bacillus isolated from solar saltern.</title>
        <authorList>
            <person name="Mathan Kumar R."/>
            <person name="Kaur G."/>
            <person name="Kumar A."/>
            <person name="Singh N.K."/>
            <person name="Kaur N."/>
            <person name="Kumar N."/>
            <person name="Mayilraj S."/>
        </authorList>
    </citation>
    <scope>NUCLEOTIDE SEQUENCE [LARGE SCALE GENOMIC DNA]</scope>
    <source>
        <strain evidence="1 2">SA2-6</strain>
    </source>
</reference>
<dbReference type="Gene3D" id="3.40.50.11310">
    <property type="entry name" value="Bacterial phosphonate metabolism protein PhnH"/>
    <property type="match status" value="1"/>
</dbReference>
<comment type="caution">
    <text evidence="1">The sequence shown here is derived from an EMBL/GenBank/DDBJ whole genome shotgun (WGS) entry which is preliminary data.</text>
</comment>
<dbReference type="InterPro" id="IPR038058">
    <property type="entry name" value="PhnH-like_sp"/>
</dbReference>
<evidence type="ECO:0000313" key="2">
    <source>
        <dbReference type="Proteomes" id="UP000034166"/>
    </source>
</evidence>
<dbReference type="GO" id="GO:0019634">
    <property type="term" value="P:organic phosphonate metabolic process"/>
    <property type="evidence" value="ECO:0007669"/>
    <property type="project" value="InterPro"/>
</dbReference>
<gene>
    <name evidence="1" type="ORF">WQ57_18535</name>
</gene>
<dbReference type="NCBIfam" id="TIGR03292">
    <property type="entry name" value="PhnH_redo"/>
    <property type="match status" value="1"/>
</dbReference>
<dbReference type="AlphaFoldDB" id="A0A0M2SQU9"/>
<dbReference type="RefSeq" id="WP_046525258.1">
    <property type="nucleotide sequence ID" value="NZ_LAYY01000027.1"/>
</dbReference>
<name>A0A0M2SQU9_9BACI</name>
<keyword evidence="2" id="KW-1185">Reference proteome</keyword>
<protein>
    <submittedName>
        <fullName evidence="1">Phosphonate metabolism protein PhnH</fullName>
    </submittedName>
</protein>
<dbReference type="OrthoDB" id="154477at2"/>
<dbReference type="PIRSF" id="PIRSF020680">
    <property type="entry name" value="PhnH"/>
    <property type="match status" value="1"/>
</dbReference>
<organism evidence="1 2">
    <name type="scientific">Mesobacillus campisalis</name>
    <dbReference type="NCBI Taxonomy" id="1408103"/>
    <lineage>
        <taxon>Bacteria</taxon>
        <taxon>Bacillati</taxon>
        <taxon>Bacillota</taxon>
        <taxon>Bacilli</taxon>
        <taxon>Bacillales</taxon>
        <taxon>Bacillaceae</taxon>
        <taxon>Mesobacillus</taxon>
    </lineage>
</organism>
<evidence type="ECO:0000313" key="1">
    <source>
        <dbReference type="EMBL" id="KKK36573.1"/>
    </source>
</evidence>
<dbReference type="SUPFAM" id="SSF159709">
    <property type="entry name" value="PhnH-like"/>
    <property type="match status" value="1"/>
</dbReference>
<proteinExistence type="predicted"/>
<accession>A0A0M2SQU9</accession>
<dbReference type="Proteomes" id="UP000034166">
    <property type="component" value="Unassembled WGS sequence"/>
</dbReference>